<dbReference type="HOGENOM" id="CLU_3402955_0_0_6"/>
<evidence type="ECO:0000313" key="2">
    <source>
        <dbReference type="Proteomes" id="UP000000547"/>
    </source>
</evidence>
<dbReference type="EMBL" id="CP000083">
    <property type="protein sequence ID" value="AAZ27244.1"/>
    <property type="molecule type" value="Genomic_DNA"/>
</dbReference>
<name>Q485D6_COLP3</name>
<accession>Q485D6</accession>
<dbReference type="AlphaFoldDB" id="Q485D6"/>
<dbReference type="Proteomes" id="UP000000547">
    <property type="component" value="Chromosome"/>
</dbReference>
<gene>
    <name evidence="1" type="ordered locus">CPS_1587</name>
</gene>
<proteinExistence type="predicted"/>
<dbReference type="KEGG" id="cps:CPS_1587"/>
<evidence type="ECO:0000313" key="1">
    <source>
        <dbReference type="EMBL" id="AAZ27244.1"/>
    </source>
</evidence>
<reference evidence="1" key="1">
    <citation type="journal article" date="2005" name="Proc. Natl. Acad. Sci. U.S.A.">
        <title>The psychrophilic lifestyle as revealed by the genome sequence of Colwellia psychrerythraea 34H through genomic and proteomic analyses.</title>
        <authorList>
            <person name="Methe B.A."/>
            <person name="Nelson K.E."/>
            <person name="Deming J.W."/>
            <person name="Momen B."/>
            <person name="Melamud E."/>
            <person name="Zhang X."/>
            <person name="Moult J."/>
            <person name="Madupu R."/>
            <person name="Nelson W.C."/>
            <person name="Dodson R.J."/>
            <person name="Brinkac L.M."/>
            <person name="Daugherty S.C."/>
            <person name="Durkin A.S."/>
            <person name="DeBoy R.T."/>
            <person name="Kolonay J.F."/>
            <person name="Sullivan S.A."/>
            <person name="Zhou L."/>
            <person name="Davidsen T.M."/>
            <person name="Wu M."/>
            <person name="Huston A.L."/>
            <person name="Lewis M."/>
            <person name="Weaver B."/>
            <person name="Weidman J.F."/>
            <person name="Khouri H."/>
            <person name="Utterback T.R."/>
            <person name="Feldblyum T.V."/>
            <person name="Fraser C.M."/>
        </authorList>
    </citation>
    <scope>NUCLEOTIDE SEQUENCE [LARGE SCALE GENOMIC DNA]</scope>
    <source>
        <strain evidence="1">34H</strain>
    </source>
</reference>
<protein>
    <submittedName>
        <fullName evidence="1">Uncharacterized protein</fullName>
    </submittedName>
</protein>
<organism evidence="1 2">
    <name type="scientific">Colwellia psychrerythraea (strain 34H / ATCC BAA-681)</name>
    <name type="common">Vibrio psychroerythus</name>
    <dbReference type="NCBI Taxonomy" id="167879"/>
    <lineage>
        <taxon>Bacteria</taxon>
        <taxon>Pseudomonadati</taxon>
        <taxon>Pseudomonadota</taxon>
        <taxon>Gammaproteobacteria</taxon>
        <taxon>Alteromonadales</taxon>
        <taxon>Colwelliaceae</taxon>
        <taxon>Colwellia</taxon>
    </lineage>
</organism>
<sequence length="30" mass="3601">MNELIRMAHYTKSIKLFPAQRELKGLEARR</sequence>